<sequence>MDMQEVRHPNPRNQRNNREVCPHFPKIVGYMSVDKERESHSDLSQLKFVTTIPQGRAHMDLNYNLDNSVKCPIDNNEKKIDLVLKYLIEHKDQYDELQKTELTIITHRHTLINIMCTAFKFSHPIRVMACFYKKCIYIWSMDTSQDFDHRIFRSDQTEKSRDWDYKFEQYMSSDLPNTFPDLHKPVIENEEFSLYIKSQVADHNLFYRAQIDGMLATNKKIPEPPNTNDFETNMKYISDNNNFVDLKSTKQVTSRRIEEDFRNLKLLKCWCRCYLTNLSVVIGFRDDAGTVVSLKWLAVDEMAECLKLGWDPQRAVTYLGNFITFIKKTFTDHMRSKSTPETSGPISMQFDTEFGKRMTVTRNSNSDNNILPEWYLEAMNQ</sequence>
<dbReference type="Pfam" id="PF08652">
    <property type="entry name" value="RAI1"/>
    <property type="match status" value="1"/>
</dbReference>
<comment type="similarity">
    <text evidence="1 2">Belongs to the DXO/Dom3Z family.</text>
</comment>
<dbReference type="EC" id="3.6.1.-" evidence="2"/>
<keyword evidence="2" id="KW-0547">Nucleotide-binding</keyword>
<comment type="subcellular location">
    <subcellularLocation>
        <location evidence="2">Nucleus</location>
    </subcellularLocation>
</comment>
<accession>A0A921ZPI1</accession>
<dbReference type="EMBL" id="JH668717">
    <property type="protein sequence ID" value="KAG6461019.1"/>
    <property type="molecule type" value="Genomic_DNA"/>
</dbReference>
<evidence type="ECO:0000313" key="5">
    <source>
        <dbReference type="Proteomes" id="UP000791440"/>
    </source>
</evidence>
<evidence type="ECO:0000256" key="1">
    <source>
        <dbReference type="ARBA" id="ARBA00006562"/>
    </source>
</evidence>
<dbReference type="GO" id="GO:0004518">
    <property type="term" value="F:nuclease activity"/>
    <property type="evidence" value="ECO:0007669"/>
    <property type="project" value="UniProtKB-KW"/>
</dbReference>
<organism evidence="4 5">
    <name type="scientific">Manduca sexta</name>
    <name type="common">Tobacco hawkmoth</name>
    <name type="synonym">Tobacco hornworm</name>
    <dbReference type="NCBI Taxonomy" id="7130"/>
    <lineage>
        <taxon>Eukaryota</taxon>
        <taxon>Metazoa</taxon>
        <taxon>Ecdysozoa</taxon>
        <taxon>Arthropoda</taxon>
        <taxon>Hexapoda</taxon>
        <taxon>Insecta</taxon>
        <taxon>Pterygota</taxon>
        <taxon>Neoptera</taxon>
        <taxon>Endopterygota</taxon>
        <taxon>Lepidoptera</taxon>
        <taxon>Glossata</taxon>
        <taxon>Ditrysia</taxon>
        <taxon>Bombycoidea</taxon>
        <taxon>Sphingidae</taxon>
        <taxon>Sphinginae</taxon>
        <taxon>Sphingini</taxon>
        <taxon>Manduca</taxon>
    </lineage>
</organism>
<name>A0A921ZPI1_MANSE</name>
<feature type="domain" description="RAI1-like" evidence="3">
    <location>
        <begin position="25"/>
        <end position="375"/>
    </location>
</feature>
<dbReference type="GO" id="GO:0034353">
    <property type="term" value="F:mRNA 5'-diphosphatase activity"/>
    <property type="evidence" value="ECO:0007669"/>
    <property type="project" value="TreeGrafter"/>
</dbReference>
<dbReference type="GO" id="GO:0110155">
    <property type="term" value="P:NAD-cap decapping"/>
    <property type="evidence" value="ECO:0007669"/>
    <property type="project" value="TreeGrafter"/>
</dbReference>
<dbReference type="GO" id="GO:0003723">
    <property type="term" value="F:RNA binding"/>
    <property type="evidence" value="ECO:0007669"/>
    <property type="project" value="UniProtKB-KW"/>
</dbReference>
<dbReference type="PANTHER" id="PTHR12395:SF9">
    <property type="entry name" value="DECAPPING AND EXORIBONUCLEASE PROTEIN"/>
    <property type="match status" value="1"/>
</dbReference>
<comment type="caution">
    <text evidence="4">The sequence shown here is derived from an EMBL/GenBank/DDBJ whole genome shotgun (WGS) entry which is preliminary data.</text>
</comment>
<comment type="function">
    <text evidence="2">Decapping enzyme for NAD-capped RNAs: specifically hydrolyzes the nicotinamide adenine dinucleotide (NAD) cap from a subset of RNAs by removing the entire NAD moiety from the 5'-end of an NAD-capped RNA.</text>
</comment>
<keyword evidence="2" id="KW-0378">Hydrolase</keyword>
<dbReference type="AlphaFoldDB" id="A0A921ZPI1"/>
<keyword evidence="2" id="KW-0539">Nucleus</keyword>
<comment type="cofactor">
    <cofactor evidence="2">
        <name>a divalent metal cation</name>
        <dbReference type="ChEBI" id="CHEBI:60240"/>
    </cofactor>
</comment>
<keyword evidence="5" id="KW-1185">Reference proteome</keyword>
<keyword evidence="2" id="KW-0540">Nuclease</keyword>
<keyword evidence="2" id="KW-0694">RNA-binding</keyword>
<proteinExistence type="inferred from homology"/>
<reference evidence="4" key="1">
    <citation type="journal article" date="2016" name="Insect Biochem. Mol. Biol.">
        <title>Multifaceted biological insights from a draft genome sequence of the tobacco hornworm moth, Manduca sexta.</title>
        <authorList>
            <person name="Kanost M.R."/>
            <person name="Arrese E.L."/>
            <person name="Cao X."/>
            <person name="Chen Y.R."/>
            <person name="Chellapilla S."/>
            <person name="Goldsmith M.R."/>
            <person name="Grosse-Wilde E."/>
            <person name="Heckel D.G."/>
            <person name="Herndon N."/>
            <person name="Jiang H."/>
            <person name="Papanicolaou A."/>
            <person name="Qu J."/>
            <person name="Soulages J.L."/>
            <person name="Vogel H."/>
            <person name="Walters J."/>
            <person name="Waterhouse R.M."/>
            <person name="Ahn S.J."/>
            <person name="Almeida F.C."/>
            <person name="An C."/>
            <person name="Aqrawi P."/>
            <person name="Bretschneider A."/>
            <person name="Bryant W.B."/>
            <person name="Bucks S."/>
            <person name="Chao H."/>
            <person name="Chevignon G."/>
            <person name="Christen J.M."/>
            <person name="Clarke D.F."/>
            <person name="Dittmer N.T."/>
            <person name="Ferguson L.C.F."/>
            <person name="Garavelou S."/>
            <person name="Gordon K.H.J."/>
            <person name="Gunaratna R.T."/>
            <person name="Han Y."/>
            <person name="Hauser F."/>
            <person name="He Y."/>
            <person name="Heidel-Fischer H."/>
            <person name="Hirsh A."/>
            <person name="Hu Y."/>
            <person name="Jiang H."/>
            <person name="Kalra D."/>
            <person name="Klinner C."/>
            <person name="Konig C."/>
            <person name="Kovar C."/>
            <person name="Kroll A.R."/>
            <person name="Kuwar S.S."/>
            <person name="Lee S.L."/>
            <person name="Lehman R."/>
            <person name="Li K."/>
            <person name="Li Z."/>
            <person name="Liang H."/>
            <person name="Lovelace S."/>
            <person name="Lu Z."/>
            <person name="Mansfield J.H."/>
            <person name="McCulloch K.J."/>
            <person name="Mathew T."/>
            <person name="Morton B."/>
            <person name="Muzny D.M."/>
            <person name="Neunemann D."/>
            <person name="Ongeri F."/>
            <person name="Pauchet Y."/>
            <person name="Pu L.L."/>
            <person name="Pyrousis I."/>
            <person name="Rao X.J."/>
            <person name="Redding A."/>
            <person name="Roesel C."/>
            <person name="Sanchez-Gracia A."/>
            <person name="Schaack S."/>
            <person name="Shukla A."/>
            <person name="Tetreau G."/>
            <person name="Wang Y."/>
            <person name="Xiong G.H."/>
            <person name="Traut W."/>
            <person name="Walsh T.K."/>
            <person name="Worley K.C."/>
            <person name="Wu D."/>
            <person name="Wu W."/>
            <person name="Wu Y.Q."/>
            <person name="Zhang X."/>
            <person name="Zou Z."/>
            <person name="Zucker H."/>
            <person name="Briscoe A.D."/>
            <person name="Burmester T."/>
            <person name="Clem R.J."/>
            <person name="Feyereisen R."/>
            <person name="Grimmelikhuijzen C.J.P."/>
            <person name="Hamodrakas S.J."/>
            <person name="Hansson B.S."/>
            <person name="Huguet E."/>
            <person name="Jermiin L.S."/>
            <person name="Lan Q."/>
            <person name="Lehman H.K."/>
            <person name="Lorenzen M."/>
            <person name="Merzendorfer H."/>
            <person name="Michalopoulos I."/>
            <person name="Morton D.B."/>
            <person name="Muthukrishnan S."/>
            <person name="Oakeshott J.G."/>
            <person name="Palmer W."/>
            <person name="Park Y."/>
            <person name="Passarelli A.L."/>
            <person name="Rozas J."/>
            <person name="Schwartz L.M."/>
            <person name="Smith W."/>
            <person name="Southgate A."/>
            <person name="Vilcinskas A."/>
            <person name="Vogt R."/>
            <person name="Wang P."/>
            <person name="Werren J."/>
            <person name="Yu X.Q."/>
            <person name="Zhou J.J."/>
            <person name="Brown S.J."/>
            <person name="Scherer S.E."/>
            <person name="Richards S."/>
            <person name="Blissard G.W."/>
        </authorList>
    </citation>
    <scope>NUCLEOTIDE SEQUENCE</scope>
</reference>
<evidence type="ECO:0000313" key="4">
    <source>
        <dbReference type="EMBL" id="KAG6461019.1"/>
    </source>
</evidence>
<dbReference type="GO" id="GO:0000956">
    <property type="term" value="P:nuclear-transcribed mRNA catabolic process"/>
    <property type="evidence" value="ECO:0007669"/>
    <property type="project" value="TreeGrafter"/>
</dbReference>
<reference evidence="4" key="2">
    <citation type="submission" date="2020-12" db="EMBL/GenBank/DDBJ databases">
        <authorList>
            <person name="Kanost M."/>
        </authorList>
    </citation>
    <scope>NUCLEOTIDE SEQUENCE</scope>
</reference>
<evidence type="ECO:0000259" key="3">
    <source>
        <dbReference type="Pfam" id="PF08652"/>
    </source>
</evidence>
<dbReference type="Proteomes" id="UP000791440">
    <property type="component" value="Unassembled WGS sequence"/>
</dbReference>
<protein>
    <recommendedName>
        <fullName evidence="2">Decapping nuclease</fullName>
        <ecNumber evidence="2">3.6.1.-</ecNumber>
    </recommendedName>
</protein>
<dbReference type="GO" id="GO:0005829">
    <property type="term" value="C:cytosol"/>
    <property type="evidence" value="ECO:0007669"/>
    <property type="project" value="TreeGrafter"/>
</dbReference>
<gene>
    <name evidence="4" type="ORF">O3G_MSEX012373</name>
</gene>
<evidence type="ECO:0000256" key="2">
    <source>
        <dbReference type="RuleBase" id="RU367113"/>
    </source>
</evidence>
<dbReference type="InterPro" id="IPR039039">
    <property type="entry name" value="RAI1-like_fam"/>
</dbReference>
<dbReference type="GO" id="GO:0000166">
    <property type="term" value="F:nucleotide binding"/>
    <property type="evidence" value="ECO:0007669"/>
    <property type="project" value="UniProtKB-KW"/>
</dbReference>
<dbReference type="GO" id="GO:0005634">
    <property type="term" value="C:nucleus"/>
    <property type="evidence" value="ECO:0007669"/>
    <property type="project" value="UniProtKB-SubCell"/>
</dbReference>
<dbReference type="PANTHER" id="PTHR12395">
    <property type="entry name" value="DOM-3 RELATED"/>
    <property type="match status" value="1"/>
</dbReference>
<dbReference type="GO" id="GO:0046872">
    <property type="term" value="F:metal ion binding"/>
    <property type="evidence" value="ECO:0007669"/>
    <property type="project" value="UniProtKB-KW"/>
</dbReference>
<keyword evidence="2" id="KW-0479">Metal-binding</keyword>
<dbReference type="InterPro" id="IPR013961">
    <property type="entry name" value="RAI1"/>
</dbReference>